<dbReference type="RefSeq" id="WP_217633032.1">
    <property type="nucleotide sequence ID" value="NZ_FNRJ01000016.1"/>
</dbReference>
<accession>A0A1H4GFP9</accession>
<dbReference type="Proteomes" id="UP000242469">
    <property type="component" value="Unassembled WGS sequence"/>
</dbReference>
<dbReference type="AlphaFoldDB" id="A0A1H4GFP9"/>
<gene>
    <name evidence="2" type="ORF">SAMN02745729_11623</name>
</gene>
<dbReference type="SUPFAM" id="SSF54593">
    <property type="entry name" value="Glyoxalase/Bleomycin resistance protein/Dihydroxybiphenyl dioxygenase"/>
    <property type="match status" value="1"/>
</dbReference>
<sequence length="136" mass="15320">MDIRSASMTLVTPALEETRHFYETHFNARPVFDCGWYVVLRLGTTDSDVELCIMLPQDGMTTFTGGVCLNLRVSDADSVHERLHRTAGLAVEIPLEDHPWGDRGFGLKDPAGTMIYCYHPIAPDESFQRFILDDSQ</sequence>
<dbReference type="STRING" id="1122198.SAMN02745729_11623"/>
<dbReference type="PROSITE" id="PS51819">
    <property type="entry name" value="VOC"/>
    <property type="match status" value="1"/>
</dbReference>
<reference evidence="3" key="1">
    <citation type="submission" date="2016-10" db="EMBL/GenBank/DDBJ databases">
        <authorList>
            <person name="Varghese N."/>
            <person name="Submissions S."/>
        </authorList>
    </citation>
    <scope>NUCLEOTIDE SEQUENCE [LARGE SCALE GENOMIC DNA]</scope>
    <source>
        <strain evidence="3">DSM 11526</strain>
    </source>
</reference>
<dbReference type="InterPro" id="IPR029068">
    <property type="entry name" value="Glyas_Bleomycin-R_OHBP_Dase"/>
</dbReference>
<dbReference type="InterPro" id="IPR037523">
    <property type="entry name" value="VOC_core"/>
</dbReference>
<dbReference type="Gene3D" id="3.30.720.120">
    <property type="match status" value="1"/>
</dbReference>
<evidence type="ECO:0000313" key="3">
    <source>
        <dbReference type="Proteomes" id="UP000242469"/>
    </source>
</evidence>
<organism evidence="2 3">
    <name type="scientific">Marinobacterium iners DSM 11526</name>
    <dbReference type="NCBI Taxonomy" id="1122198"/>
    <lineage>
        <taxon>Bacteria</taxon>
        <taxon>Pseudomonadati</taxon>
        <taxon>Pseudomonadota</taxon>
        <taxon>Gammaproteobacteria</taxon>
        <taxon>Oceanospirillales</taxon>
        <taxon>Oceanospirillaceae</taxon>
        <taxon>Marinobacterium</taxon>
    </lineage>
</organism>
<name>A0A1H4GFP9_9GAMM</name>
<keyword evidence="3" id="KW-1185">Reference proteome</keyword>
<proteinExistence type="predicted"/>
<dbReference type="Gene3D" id="3.30.720.110">
    <property type="match status" value="1"/>
</dbReference>
<evidence type="ECO:0000259" key="1">
    <source>
        <dbReference type="PROSITE" id="PS51819"/>
    </source>
</evidence>
<dbReference type="EMBL" id="FNRJ01000016">
    <property type="protein sequence ID" value="SEB08374.1"/>
    <property type="molecule type" value="Genomic_DNA"/>
</dbReference>
<dbReference type="InterPro" id="IPR004360">
    <property type="entry name" value="Glyas_Fos-R_dOase_dom"/>
</dbReference>
<evidence type="ECO:0000313" key="2">
    <source>
        <dbReference type="EMBL" id="SEB08374.1"/>
    </source>
</evidence>
<dbReference type="Pfam" id="PF00903">
    <property type="entry name" value="Glyoxalase"/>
    <property type="match status" value="1"/>
</dbReference>
<feature type="domain" description="VOC" evidence="1">
    <location>
        <begin position="4"/>
        <end position="120"/>
    </location>
</feature>
<protein>
    <submittedName>
        <fullName evidence="2">Glyoxalase-like domain-containing protein</fullName>
    </submittedName>
</protein>